<protein>
    <submittedName>
        <fullName evidence="4">Glucose-6-phosphate dehydrogenase assembly protein OpcA</fullName>
    </submittedName>
</protein>
<dbReference type="InterPro" id="IPR046801">
    <property type="entry name" value="OpcA_G6PD_N"/>
</dbReference>
<organism evidence="4 5">
    <name type="scientific">Knoellia flava</name>
    <dbReference type="NCBI Taxonomy" id="913969"/>
    <lineage>
        <taxon>Bacteria</taxon>
        <taxon>Bacillati</taxon>
        <taxon>Actinomycetota</taxon>
        <taxon>Actinomycetes</taxon>
        <taxon>Micrococcales</taxon>
        <taxon>Intrasporangiaceae</taxon>
        <taxon>Knoellia</taxon>
    </lineage>
</organism>
<dbReference type="Pfam" id="PF20171">
    <property type="entry name" value="OpcA_G6PD_C"/>
    <property type="match status" value="1"/>
</dbReference>
<evidence type="ECO:0000259" key="3">
    <source>
        <dbReference type="Pfam" id="PF20171"/>
    </source>
</evidence>
<dbReference type="AlphaFoldDB" id="A0A8H9FPG0"/>
<name>A0A8H9FPG0_9MICO</name>
<feature type="compositionally biased region" description="Basic and acidic residues" evidence="1">
    <location>
        <begin position="326"/>
        <end position="338"/>
    </location>
</feature>
<feature type="region of interest" description="Disordered" evidence="1">
    <location>
        <begin position="304"/>
        <end position="381"/>
    </location>
</feature>
<dbReference type="PANTHER" id="PTHR38658:SF1">
    <property type="entry name" value="OXPP CYCLE PROTEIN OPCA-RELATED"/>
    <property type="match status" value="1"/>
</dbReference>
<feature type="compositionally biased region" description="Basic and acidic residues" evidence="1">
    <location>
        <begin position="354"/>
        <end position="363"/>
    </location>
</feature>
<sequence>MIVDLPSTTTQDVSKKLVRLRSDTGSMALTRVLTLVVVVDESEADDAIETANDASRQHPCRIIVVVTANRRGSARLDAQIRIGGDAGASEVVVLRLFGPLAAHGRAVVTPLLLADAPIVAWWPTDPPKDPGADPIGAMAQRRVTDVSRTKGSPRSALTRLARCYSPGDTDLSWSRITLWRALLTAALDQAPFEPVTSVTVTGGSDSPSAELLAGWLAKRLRCPVTLVPSRAGSGIISVRLDRSSGPLDLVRPQNGTSATLSQPGTPERSIALPPRSDAECLADELRRLDPDEPYADALRDGLAEVSHSRRTSTQAQRQGITPSVAEAREDAARLKREAATSASSAMVEAAPMPEKADDPEQVEKAAATKLEKVRKKRSERT</sequence>
<dbReference type="Pfam" id="PF10128">
    <property type="entry name" value="OpcA_G6PD_assem"/>
    <property type="match status" value="1"/>
</dbReference>
<dbReference type="Proteomes" id="UP000628079">
    <property type="component" value="Unassembled WGS sequence"/>
</dbReference>
<feature type="compositionally biased region" description="Polar residues" evidence="1">
    <location>
        <begin position="311"/>
        <end position="321"/>
    </location>
</feature>
<gene>
    <name evidence="4" type="ORF">GCM10011314_03090</name>
</gene>
<feature type="domain" description="Glucose-6-phosphate dehydrogenase assembly protein OpcA C-terminal" evidence="3">
    <location>
        <begin position="166"/>
        <end position="298"/>
    </location>
</feature>
<evidence type="ECO:0000313" key="5">
    <source>
        <dbReference type="Proteomes" id="UP000628079"/>
    </source>
</evidence>
<dbReference type="RefSeq" id="WP_035949670.1">
    <property type="nucleotide sequence ID" value="NZ_BMEA01000001.1"/>
</dbReference>
<evidence type="ECO:0000259" key="2">
    <source>
        <dbReference type="Pfam" id="PF10128"/>
    </source>
</evidence>
<proteinExistence type="predicted"/>
<dbReference type="PANTHER" id="PTHR38658">
    <property type="entry name" value="OXPP CYCLE PROTEIN OPCA-RELATED"/>
    <property type="match status" value="1"/>
</dbReference>
<accession>A0A8H9FPG0</accession>
<feature type="compositionally biased region" description="Basic residues" evidence="1">
    <location>
        <begin position="372"/>
        <end position="381"/>
    </location>
</feature>
<dbReference type="InterPro" id="IPR046802">
    <property type="entry name" value="OpcA_G6PD_C"/>
</dbReference>
<evidence type="ECO:0000313" key="4">
    <source>
        <dbReference type="EMBL" id="GGB67251.1"/>
    </source>
</evidence>
<comment type="caution">
    <text evidence="4">The sequence shown here is derived from an EMBL/GenBank/DDBJ whole genome shotgun (WGS) entry which is preliminary data.</text>
</comment>
<dbReference type="EMBL" id="BMEA01000001">
    <property type="protein sequence ID" value="GGB67251.1"/>
    <property type="molecule type" value="Genomic_DNA"/>
</dbReference>
<reference evidence="4" key="1">
    <citation type="journal article" date="2014" name="Int. J. Syst. Evol. Microbiol.">
        <title>Complete genome sequence of Corynebacterium casei LMG S-19264T (=DSM 44701T), isolated from a smear-ripened cheese.</title>
        <authorList>
            <consortium name="US DOE Joint Genome Institute (JGI-PGF)"/>
            <person name="Walter F."/>
            <person name="Albersmeier A."/>
            <person name="Kalinowski J."/>
            <person name="Ruckert C."/>
        </authorList>
    </citation>
    <scope>NUCLEOTIDE SEQUENCE</scope>
    <source>
        <strain evidence="4">CGMCC 1.10749</strain>
    </source>
</reference>
<feature type="domain" description="Glucose-6-phosphate dehydrogenase assembly protein OpcA N-terminal" evidence="2">
    <location>
        <begin position="51"/>
        <end position="161"/>
    </location>
</feature>
<evidence type="ECO:0000256" key="1">
    <source>
        <dbReference type="SAM" id="MobiDB-lite"/>
    </source>
</evidence>
<reference evidence="4" key="2">
    <citation type="submission" date="2020-09" db="EMBL/GenBank/DDBJ databases">
        <authorList>
            <person name="Sun Q."/>
            <person name="Zhou Y."/>
        </authorList>
    </citation>
    <scope>NUCLEOTIDE SEQUENCE</scope>
    <source>
        <strain evidence="4">CGMCC 1.10749</strain>
    </source>
</reference>
<dbReference type="InterPro" id="IPR004555">
    <property type="entry name" value="G6PDH_assembly_OpcA"/>
</dbReference>